<dbReference type="EMBL" id="LTBC01000024">
    <property type="protein sequence ID" value="KYH30657.1"/>
    <property type="molecule type" value="Genomic_DNA"/>
</dbReference>
<reference evidence="1 2" key="1">
    <citation type="submission" date="2016-02" db="EMBL/GenBank/DDBJ databases">
        <title>Genome sequence of Moorella mulderi DSM 14980.</title>
        <authorList>
            <person name="Poehlein A."/>
            <person name="Daniel R."/>
        </authorList>
    </citation>
    <scope>NUCLEOTIDE SEQUENCE [LARGE SCALE GENOMIC DNA]</scope>
    <source>
        <strain evidence="1 2">DSM 14980</strain>
    </source>
</reference>
<dbReference type="Proteomes" id="UP000075670">
    <property type="component" value="Unassembled WGS sequence"/>
</dbReference>
<evidence type="ECO:0000313" key="2">
    <source>
        <dbReference type="Proteomes" id="UP000075670"/>
    </source>
</evidence>
<evidence type="ECO:0000313" key="1">
    <source>
        <dbReference type="EMBL" id="KYH30657.1"/>
    </source>
</evidence>
<accession>A0A151ATD2</accession>
<proteinExistence type="predicted"/>
<dbReference type="PATRIC" id="fig|1122241.3.peg.3184"/>
<gene>
    <name evidence="1" type="ORF">MOMUL_29900</name>
</gene>
<organism evidence="1 2">
    <name type="scientific">Moorella mulderi DSM 14980</name>
    <dbReference type="NCBI Taxonomy" id="1122241"/>
    <lineage>
        <taxon>Bacteria</taxon>
        <taxon>Bacillati</taxon>
        <taxon>Bacillota</taxon>
        <taxon>Clostridia</taxon>
        <taxon>Neomoorellales</taxon>
        <taxon>Neomoorellaceae</taxon>
        <taxon>Neomoorella</taxon>
    </lineage>
</organism>
<protein>
    <submittedName>
        <fullName evidence="1">Uncharacterized protein</fullName>
    </submittedName>
</protein>
<name>A0A151ATD2_9FIRM</name>
<sequence length="149" mass="16793">MQVRALLYRSKRKANRLLASFRYLGLPWSDLPQVTGKEWLSLCAPVPAGRPVLYALALRPKGRPGAWELALDAARLLEERAGVELNWAWALRTSGAAWLLLCPWALDWAKKPRWYRPGPADLQALREELGARWDIDGRPVCPGGRGRGR</sequence>
<comment type="caution">
    <text evidence="1">The sequence shown here is derived from an EMBL/GenBank/DDBJ whole genome shotgun (WGS) entry which is preliminary data.</text>
</comment>
<keyword evidence="2" id="KW-1185">Reference proteome</keyword>
<dbReference type="AlphaFoldDB" id="A0A151ATD2"/>